<keyword evidence="2" id="KW-0677">Repeat</keyword>
<keyword evidence="4" id="KW-1133">Transmembrane helix</keyword>
<dbReference type="InterPro" id="IPR001936">
    <property type="entry name" value="RasGAP_dom"/>
</dbReference>
<keyword evidence="3" id="KW-0112">Calmodulin-binding</keyword>
<dbReference type="Pfam" id="PF00307">
    <property type="entry name" value="CH"/>
    <property type="match status" value="1"/>
</dbReference>
<dbReference type="SMART" id="SM00015">
    <property type="entry name" value="IQ"/>
    <property type="match status" value="3"/>
</dbReference>
<evidence type="ECO:0000259" key="6">
    <source>
        <dbReference type="PROSITE" id="PS50021"/>
    </source>
</evidence>
<gene>
    <name evidence="7" type="ORF">PAPOLLO_LOCUS9705</name>
</gene>
<dbReference type="InterPro" id="IPR000593">
    <property type="entry name" value="RasGAP_C"/>
</dbReference>
<keyword evidence="4" id="KW-0472">Membrane</keyword>
<reference evidence="7" key="1">
    <citation type="submission" date="2021-04" db="EMBL/GenBank/DDBJ databases">
        <authorList>
            <person name="Tunstrom K."/>
        </authorList>
    </citation>
    <scope>NUCLEOTIDE SEQUENCE</scope>
</reference>
<dbReference type="Pfam" id="PF00149">
    <property type="entry name" value="Metallophos"/>
    <property type="match status" value="1"/>
</dbReference>
<dbReference type="PROSITE" id="PS50096">
    <property type="entry name" value="IQ"/>
    <property type="match status" value="3"/>
</dbReference>
<dbReference type="EMBL" id="CAJQZP010000693">
    <property type="protein sequence ID" value="CAG4978615.1"/>
    <property type="molecule type" value="Genomic_DNA"/>
</dbReference>
<feature type="domain" description="Ras-GAP" evidence="5">
    <location>
        <begin position="993"/>
        <end position="1226"/>
    </location>
</feature>
<dbReference type="PANTHER" id="PTHR14149:SF14">
    <property type="entry name" value="CALPONIN-HOMOLOGY (CH) DOMAIN-CONTAINING PROTEIN"/>
    <property type="match status" value="1"/>
</dbReference>
<sequence length="1982" mass="228604">MGNDTGETLIGKIDDCDTDVRKTGQEMDVIRQRTIAYEYLCRLEEAKTWMEACLKEKLPDPIEFEECLRNGVYLAKLGNFISPESLPLSKIYDIDQRRYKIMGLQFKHTDNINKFLQVLKKTELPVTFQPETTDIYDKKNMPRLIYCIHALSSHLFKLGKAPLIHDVFGKAVFTDEQLDSVSKDLQKCKHPLPMFQKIGGILSNNNVDSNISLNDAVIELNDLLDTEKSITSAILNPALKLKYVQNQLIDVYKEVLKNAKHEKIKVAHNHSLNESYVPDDFDELLTIVEIQGYITATNFKFLWKKLCTASENNDISSLHKTFNEEWVKINNYDYNNLDFYCDVVKDIIESNKDVDVESITNWHKIFQNIINEGNRKSLEHKDHKMAIGIVNKSLDEGTPDDLYAALKNPKLGLNLKVDKFAMPLLFEEMRLEKCELERNLNENEIAASISYLTSIACISRAVERGDETAVWNSLNSNEINLEGLRPHCRRRYFSALVTALQVKLKEQFVCSLLTLDDIRDAIEMVNMKDDDNEELVTLIDGINKAVVEEDTEKLIMLLKNPSLKLPLTLHKQEFHLCMRTLKKSSHQKESQNLWYEDIVHAINEVHAESHKVKQLTDALVQLNVAIFKNNINDFWNTLSCPILSVADIIEEECLEAYFQMFTKAFKKRSHHICPWIVCHTDAGNTVYIDIESYNYSWTTPKDFVPYPRYLTKKDVCMIIEKTNKHQYKTNKQRLSERKIIKFQAYCRGFLVRQAIKREKFYRENETAIVKIQAWWRKILTQKKYATLIKMKTIEAKLKQEKKRNPWAWYKVQEQKIIKIQALWRGRRARLAFVSLFHSPNPPLKVVKKFIPILDFATEDYDREIELQTLKSEVVQSIRKNQELSKQIDDMDLKIGLLVQNRIALQEVAAHGLKLNNLVKHNSMTKLVFQNREGKGSLMTVSTAVKGLKSLTKESKRLLDGYQHLFYELQTNPTYLSKLLFCIPQNKTNFFLQNVVLSLYNFGAYARDEYLLLKLFRFTLEEEISCKVSKPFDIIASTPLVLKMAVSLSRQLSGLNSLQSIIGPLVEMILKDKDMNIETGPVEIYKAWRNETEMKTGQISTLPYTVTQEEALNYPEVKSRLQIALSQLKTVVTMFLDKITRSTELLPFCITYMARVLHRSLTSKFPHTPEKDILKVIGNLVYYQFLNAAIVAPDAFHIINMPNGTGLTTDQRKNLASVAKILHFSAAKKGFGEESSHLRCLNPFIVECHEKMKELFRRCCRGPTLEEYFAVDEYTEATLLHHPHIYITVQEIVDTHALLVEYQDILAPDPNDRLNELLDDLGEVPTVAQLASRDVDSQATDSEENARLEVCLALVNKFQAPTDDMTDLNKLFIKTKELCVAVIPFLNGEHLLEAICIGTTKEQQELYSEKVQKRIYSGQAKPDEVMSLREHIAKLRRNLQMLEDEGYVTREDGYQALVTSIALDLCNKGKYRQAQKRALATLTRTKQSLTEKTKYYEEKCKSYDQYIKSCLANLHAGKKSVHACLRRSGKDIQKLKSKLTVKYTGAKLLERGVLLEIDGLSPSQFKNVQFDITPTDHYGVFTVKGKFMGVEMESIDIDIQDLLQKQYEGCAIIDLFGKAKINVNLLIFLLNTQCGWPALDNLNDTQYLKAFIAADPHLLGPYRGHWLDKWRREYQMQQAFQAIITIHKPDVVFILGDLFDEGEWSNEKQFRNYVDRFFKIFSVPEDMKMHVVAGNHDIGFHNKIRKSTVQRFVTLLRAPSVQHLTLKGSHFILINSMALHGDSCELCKDARNSIDKISENLLCGENPHQCKTDKATLNNTRPIIMQHFPLYRFSDAVCTESDSPPFPERNKKFRLKIDALSQEATKYLITKLKPRAVFGGHTHHGCLLHHSYEYLDNKDFWEYSVPSFSWRNRPDPKYMLLSITPDIYAANKCGLPKESTIALTAIIMIFCLIIIFCMKRTIGREYMRINLKARIPSHDYILQ</sequence>
<dbReference type="SMART" id="SM00323">
    <property type="entry name" value="RasGAP"/>
    <property type="match status" value="1"/>
</dbReference>
<accession>A0A8S3WVG6</accession>
<organism evidence="7 8">
    <name type="scientific">Parnassius apollo</name>
    <name type="common">Apollo butterfly</name>
    <name type="synonym">Papilio apollo</name>
    <dbReference type="NCBI Taxonomy" id="110799"/>
    <lineage>
        <taxon>Eukaryota</taxon>
        <taxon>Metazoa</taxon>
        <taxon>Ecdysozoa</taxon>
        <taxon>Arthropoda</taxon>
        <taxon>Hexapoda</taxon>
        <taxon>Insecta</taxon>
        <taxon>Pterygota</taxon>
        <taxon>Neoptera</taxon>
        <taxon>Endopterygota</taxon>
        <taxon>Lepidoptera</taxon>
        <taxon>Glossata</taxon>
        <taxon>Ditrysia</taxon>
        <taxon>Papilionoidea</taxon>
        <taxon>Papilionidae</taxon>
        <taxon>Parnassiinae</taxon>
        <taxon>Parnassini</taxon>
        <taxon>Parnassius</taxon>
        <taxon>Parnassius</taxon>
    </lineage>
</organism>
<dbReference type="PROSITE" id="PS50018">
    <property type="entry name" value="RAS_GTPASE_ACTIV_2"/>
    <property type="match status" value="1"/>
</dbReference>
<dbReference type="Pfam" id="PF00612">
    <property type="entry name" value="IQ"/>
    <property type="match status" value="3"/>
</dbReference>
<dbReference type="PANTHER" id="PTHR14149">
    <property type="entry name" value="RAS GTPASE-ACTIVATING PROTEIN WITH IQ MOTIF"/>
    <property type="match status" value="1"/>
</dbReference>
<dbReference type="SMART" id="SM00033">
    <property type="entry name" value="CH"/>
    <property type="match status" value="1"/>
</dbReference>
<evidence type="ECO:0000313" key="8">
    <source>
        <dbReference type="Proteomes" id="UP000691718"/>
    </source>
</evidence>
<dbReference type="FunFam" id="1.10.418.10:FF:000013">
    <property type="entry name" value="IQ motif containing GTPase activating protein 1"/>
    <property type="match status" value="1"/>
</dbReference>
<protein>
    <submittedName>
        <fullName evidence="7">(apollo) hypothetical protein</fullName>
    </submittedName>
</protein>
<dbReference type="PROSITE" id="PS50021">
    <property type="entry name" value="CH"/>
    <property type="match status" value="1"/>
</dbReference>
<keyword evidence="8" id="KW-1185">Reference proteome</keyword>
<proteinExistence type="predicted"/>
<evidence type="ECO:0000313" key="7">
    <source>
        <dbReference type="EMBL" id="CAG4978615.1"/>
    </source>
</evidence>
<dbReference type="Pfam" id="PF03836">
    <property type="entry name" value="RasGAP_C"/>
    <property type="match status" value="1"/>
</dbReference>
<dbReference type="GO" id="GO:0016787">
    <property type="term" value="F:hydrolase activity"/>
    <property type="evidence" value="ECO:0007669"/>
    <property type="project" value="InterPro"/>
</dbReference>
<evidence type="ECO:0000256" key="1">
    <source>
        <dbReference type="ARBA" id="ARBA00022553"/>
    </source>
</evidence>
<dbReference type="Pfam" id="PF00616">
    <property type="entry name" value="RasGAP"/>
    <property type="match status" value="1"/>
</dbReference>
<name>A0A8S3WVG6_PARAO</name>
<feature type="domain" description="Calponin-homology (CH)" evidence="6">
    <location>
        <begin position="40"/>
        <end position="155"/>
    </location>
</feature>
<dbReference type="FunFam" id="1.10.506.10:FF:000004">
    <property type="entry name" value="IQ motif containing GTPase activating protein 1"/>
    <property type="match status" value="1"/>
</dbReference>
<keyword evidence="4" id="KW-0812">Transmembrane</keyword>
<dbReference type="InterPro" id="IPR001715">
    <property type="entry name" value="CH_dom"/>
</dbReference>
<dbReference type="GO" id="GO:1903479">
    <property type="term" value="P:mitotic actomyosin contractile ring assembly actin filament organization"/>
    <property type="evidence" value="ECO:0007669"/>
    <property type="project" value="TreeGrafter"/>
</dbReference>
<dbReference type="InterPro" id="IPR004843">
    <property type="entry name" value="Calcineurin-like_PHP"/>
</dbReference>
<dbReference type="CDD" id="cd05127">
    <property type="entry name" value="RasGAP_IQGAP_like"/>
    <property type="match status" value="1"/>
</dbReference>
<dbReference type="GO" id="GO:0005096">
    <property type="term" value="F:GTPase activator activity"/>
    <property type="evidence" value="ECO:0007669"/>
    <property type="project" value="TreeGrafter"/>
</dbReference>
<dbReference type="GO" id="GO:0005516">
    <property type="term" value="F:calmodulin binding"/>
    <property type="evidence" value="ECO:0007669"/>
    <property type="project" value="UniProtKB-KW"/>
</dbReference>
<dbReference type="Proteomes" id="UP000691718">
    <property type="component" value="Unassembled WGS sequence"/>
</dbReference>
<evidence type="ECO:0000256" key="4">
    <source>
        <dbReference type="SAM" id="Phobius"/>
    </source>
</evidence>
<feature type="transmembrane region" description="Helical" evidence="4">
    <location>
        <begin position="1940"/>
        <end position="1957"/>
    </location>
</feature>
<dbReference type="GO" id="GO:0005938">
    <property type="term" value="C:cell cortex"/>
    <property type="evidence" value="ECO:0007669"/>
    <property type="project" value="TreeGrafter"/>
</dbReference>
<evidence type="ECO:0000256" key="3">
    <source>
        <dbReference type="ARBA" id="ARBA00022860"/>
    </source>
</evidence>
<evidence type="ECO:0000259" key="5">
    <source>
        <dbReference type="PROSITE" id="PS50018"/>
    </source>
</evidence>
<keyword evidence="1" id="KW-0597">Phosphoprotein</keyword>
<dbReference type="InterPro" id="IPR000048">
    <property type="entry name" value="IQ_motif_EF-hand-BS"/>
</dbReference>
<dbReference type="OrthoDB" id="775356at2759"/>
<dbReference type="GO" id="GO:0051015">
    <property type="term" value="F:actin filament binding"/>
    <property type="evidence" value="ECO:0007669"/>
    <property type="project" value="TreeGrafter"/>
</dbReference>
<evidence type="ECO:0000256" key="2">
    <source>
        <dbReference type="ARBA" id="ARBA00022737"/>
    </source>
</evidence>
<comment type="caution">
    <text evidence="7">The sequence shown here is derived from an EMBL/GenBank/DDBJ whole genome shotgun (WGS) entry which is preliminary data.</text>
</comment>